<evidence type="ECO:0000313" key="2">
    <source>
        <dbReference type="Proteomes" id="UP000297288"/>
    </source>
</evidence>
<reference evidence="1 2" key="1">
    <citation type="submission" date="2019-04" db="EMBL/GenBank/DDBJ databases">
        <title>Draft genome sequence data and analysis of a Fermenting Bacterium, Geotoga petraea strain HO-Geo1, isolated from heavy-oil petroleum reservoir in Russia.</title>
        <authorList>
            <person name="Grouzdev D.S."/>
            <person name="Semenova E.M."/>
            <person name="Sokolova D.S."/>
            <person name="Tourova T.P."/>
            <person name="Poltaraus A.B."/>
            <person name="Nazina T.N."/>
        </authorList>
    </citation>
    <scope>NUCLEOTIDE SEQUENCE [LARGE SCALE GENOMIC DNA]</scope>
    <source>
        <strain evidence="1 2">HO-Geo1</strain>
    </source>
</reference>
<name>A0A4Z0W2L0_9BACT</name>
<proteinExistence type="predicted"/>
<comment type="caution">
    <text evidence="1">The sequence shown here is derived from an EMBL/GenBank/DDBJ whole genome shotgun (WGS) entry which is preliminary data.</text>
</comment>
<dbReference type="EMBL" id="SRME01000004">
    <property type="protein sequence ID" value="TGG87520.1"/>
    <property type="molecule type" value="Genomic_DNA"/>
</dbReference>
<protein>
    <submittedName>
        <fullName evidence="1">Uncharacterized protein</fullName>
    </submittedName>
</protein>
<gene>
    <name evidence="1" type="ORF">E4650_07180</name>
</gene>
<sequence length="193" mass="22861">MQFNCLLFTEKGNYYTTEKYDFINNDTIIFKDVFPEQEDEISSNSGFIGYFMVEEDDGSISYIRRFLKADFRKKKFLKTLYVDFISDEVRDLYGDHIEIISKHIGLRNTISSFNNLIKTKDVLANYDYWIDNISKTLPGKNRDAISSRITKFVNLYLIRIYERLYGKNIDLLIEHESAITYKILEKSIMQKTL</sequence>
<accession>A0A4Z0W2L0</accession>
<dbReference type="RefSeq" id="WP_135403005.1">
    <property type="nucleotide sequence ID" value="NZ_SRME01000004.1"/>
</dbReference>
<dbReference type="Proteomes" id="UP000297288">
    <property type="component" value="Unassembled WGS sequence"/>
</dbReference>
<dbReference type="AlphaFoldDB" id="A0A4Z0W2L0"/>
<evidence type="ECO:0000313" key="1">
    <source>
        <dbReference type="EMBL" id="TGG87520.1"/>
    </source>
</evidence>
<organism evidence="1 2">
    <name type="scientific">Geotoga petraea</name>
    <dbReference type="NCBI Taxonomy" id="28234"/>
    <lineage>
        <taxon>Bacteria</taxon>
        <taxon>Thermotogati</taxon>
        <taxon>Thermotogota</taxon>
        <taxon>Thermotogae</taxon>
        <taxon>Petrotogales</taxon>
        <taxon>Petrotogaceae</taxon>
        <taxon>Geotoga</taxon>
    </lineage>
</organism>
<dbReference type="OrthoDB" id="48618at2"/>